<dbReference type="SMART" id="SM00028">
    <property type="entry name" value="TPR"/>
    <property type="match status" value="3"/>
</dbReference>
<evidence type="ECO:0000256" key="1">
    <source>
        <dbReference type="PROSITE-ProRule" id="PRU00169"/>
    </source>
</evidence>
<sequence length="551" mass="63098">MPEKEIIDFKERKVLIVDDQRSFQTLLKGMLFGLGARNIHFADTGESAIKQCMEIKFDLLFIDYNLGLGKNGRQLLEELRIKKCLAVGSIYMIVSGETTRPMVLGAVEAEPDDYLIKPFSQGVLKNRIHKVFNRKKTLKKTLSAISNDDKDTAITEVKKIISCNNRYRQYCTKLLSNLYKEQKNFEQAEQLLVNELNTKRVAWALISLADIFYQQKLYRDALALCNEVLQQNRFRVEAHDIKAKCLLAQGEKKQALDVIKKSAVISPYSFTRQYLFADIARKNSAYNSLICACQSVLAMSKRSIHQNIEHQLNYVRSLLDAAQNTDNAPDKEHYIKESKLAIQQAKNEKSLFIKTPFSSFEALCHARIDAVQGKFLSAKKILADANCVIEENKETLPYDLYPESILTLLQIGEFEAAFEQQEALKQHNKNSQFVESMILDQTNKAQENIRIFEQHNKEGIEEYKKGNFSLAIEAFEKALEYAPVNTGSALNLIQALIQVLQHSKKNRTEVAQKCSNTFKLVDGIKLPHLHEQRYNDLKADFKRVSKTLKHE</sequence>
<accession>A0A1I1KVF2</accession>
<dbReference type="Pfam" id="PF13432">
    <property type="entry name" value="TPR_16"/>
    <property type="match status" value="2"/>
</dbReference>
<dbReference type="Gene3D" id="3.40.50.2300">
    <property type="match status" value="1"/>
</dbReference>
<evidence type="ECO:0000256" key="2">
    <source>
        <dbReference type="PROSITE-ProRule" id="PRU00339"/>
    </source>
</evidence>
<dbReference type="InterPro" id="IPR001789">
    <property type="entry name" value="Sig_transdc_resp-reg_receiver"/>
</dbReference>
<dbReference type="Pfam" id="PF00072">
    <property type="entry name" value="Response_reg"/>
    <property type="match status" value="1"/>
</dbReference>
<dbReference type="GO" id="GO:0000160">
    <property type="term" value="P:phosphorelay signal transduction system"/>
    <property type="evidence" value="ECO:0007669"/>
    <property type="project" value="InterPro"/>
</dbReference>
<evidence type="ECO:0000313" key="5">
    <source>
        <dbReference type="Proteomes" id="UP000198862"/>
    </source>
</evidence>
<dbReference type="Proteomes" id="UP000198862">
    <property type="component" value="Unassembled WGS sequence"/>
</dbReference>
<dbReference type="PANTHER" id="PTHR43228">
    <property type="entry name" value="TWO-COMPONENT RESPONSE REGULATOR"/>
    <property type="match status" value="1"/>
</dbReference>
<name>A0A1I1KVF2_9GAMM</name>
<keyword evidence="5" id="KW-1185">Reference proteome</keyword>
<gene>
    <name evidence="4" type="ORF">SAMN02745724_02182</name>
</gene>
<dbReference type="SUPFAM" id="SSF48452">
    <property type="entry name" value="TPR-like"/>
    <property type="match status" value="2"/>
</dbReference>
<dbReference type="InterPro" id="IPR011006">
    <property type="entry name" value="CheY-like_superfamily"/>
</dbReference>
<protein>
    <submittedName>
        <fullName evidence="4">DNA-binding response regulator, NarL/FixJ family, contains REC and HTH domains</fullName>
    </submittedName>
</protein>
<proteinExistence type="predicted"/>
<dbReference type="GO" id="GO:0003677">
    <property type="term" value="F:DNA binding"/>
    <property type="evidence" value="ECO:0007669"/>
    <property type="project" value="UniProtKB-KW"/>
</dbReference>
<reference evidence="4 5" key="1">
    <citation type="submission" date="2016-10" db="EMBL/GenBank/DDBJ databases">
        <authorList>
            <person name="de Groot N.N."/>
        </authorList>
    </citation>
    <scope>NUCLEOTIDE SEQUENCE [LARGE SCALE GENOMIC DNA]</scope>
    <source>
        <strain evidence="4 5">DSM 6059</strain>
    </source>
</reference>
<evidence type="ECO:0000259" key="3">
    <source>
        <dbReference type="PROSITE" id="PS50110"/>
    </source>
</evidence>
<dbReference type="Gene3D" id="1.25.40.10">
    <property type="entry name" value="Tetratricopeptide repeat domain"/>
    <property type="match status" value="2"/>
</dbReference>
<evidence type="ECO:0000313" key="4">
    <source>
        <dbReference type="EMBL" id="SFC64807.1"/>
    </source>
</evidence>
<dbReference type="RefSeq" id="WP_091983571.1">
    <property type="nucleotide sequence ID" value="NZ_FOLO01000014.1"/>
</dbReference>
<dbReference type="STRING" id="1123010.SAMN02745724_02182"/>
<dbReference type="OrthoDB" id="7298659at2"/>
<dbReference type="AlphaFoldDB" id="A0A1I1KVF2"/>
<feature type="repeat" description="TPR" evidence="2">
    <location>
        <begin position="452"/>
        <end position="485"/>
    </location>
</feature>
<dbReference type="PROSITE" id="PS50005">
    <property type="entry name" value="TPR"/>
    <property type="match status" value="1"/>
</dbReference>
<dbReference type="CDD" id="cd17589">
    <property type="entry name" value="REC_TPR"/>
    <property type="match status" value="1"/>
</dbReference>
<dbReference type="InterPro" id="IPR019734">
    <property type="entry name" value="TPR_rpt"/>
</dbReference>
<keyword evidence="4" id="KW-0238">DNA-binding</keyword>
<feature type="modified residue" description="4-aspartylphosphate" evidence="1">
    <location>
        <position position="63"/>
    </location>
</feature>
<dbReference type="SMART" id="SM00448">
    <property type="entry name" value="REC"/>
    <property type="match status" value="1"/>
</dbReference>
<dbReference type="EMBL" id="FOLO01000014">
    <property type="protein sequence ID" value="SFC64807.1"/>
    <property type="molecule type" value="Genomic_DNA"/>
</dbReference>
<keyword evidence="2" id="KW-0802">TPR repeat</keyword>
<dbReference type="PROSITE" id="PS50110">
    <property type="entry name" value="RESPONSE_REGULATORY"/>
    <property type="match status" value="1"/>
</dbReference>
<dbReference type="InterPro" id="IPR011990">
    <property type="entry name" value="TPR-like_helical_dom_sf"/>
</dbReference>
<keyword evidence="1" id="KW-0597">Phosphoprotein</keyword>
<feature type="domain" description="Response regulatory" evidence="3">
    <location>
        <begin position="13"/>
        <end position="132"/>
    </location>
</feature>
<dbReference type="InterPro" id="IPR052048">
    <property type="entry name" value="ST_Response_Regulator"/>
</dbReference>
<organism evidence="4 5">
    <name type="scientific">Pseudoalteromonas denitrificans DSM 6059</name>
    <dbReference type="NCBI Taxonomy" id="1123010"/>
    <lineage>
        <taxon>Bacteria</taxon>
        <taxon>Pseudomonadati</taxon>
        <taxon>Pseudomonadota</taxon>
        <taxon>Gammaproteobacteria</taxon>
        <taxon>Alteromonadales</taxon>
        <taxon>Pseudoalteromonadaceae</taxon>
        <taxon>Pseudoalteromonas</taxon>
    </lineage>
</organism>
<dbReference type="SUPFAM" id="SSF52172">
    <property type="entry name" value="CheY-like"/>
    <property type="match status" value="1"/>
</dbReference>
<dbReference type="PANTHER" id="PTHR43228:SF1">
    <property type="entry name" value="TWO-COMPONENT RESPONSE REGULATOR ARR22"/>
    <property type="match status" value="1"/>
</dbReference>